<feature type="binding site" evidence="11">
    <location>
        <begin position="28"/>
        <end position="35"/>
    </location>
    <ligand>
        <name>ATP</name>
        <dbReference type="ChEBI" id="CHEBI:30616"/>
    </ligand>
</feature>
<feature type="compositionally biased region" description="Low complexity" evidence="12">
    <location>
        <begin position="1"/>
        <end position="13"/>
    </location>
</feature>
<evidence type="ECO:0000313" key="14">
    <source>
        <dbReference type="EMBL" id="GAA0954314.1"/>
    </source>
</evidence>
<evidence type="ECO:0000256" key="11">
    <source>
        <dbReference type="HAMAP-Rule" id="MF_00328"/>
    </source>
</evidence>
<dbReference type="SUPFAM" id="SSF52540">
    <property type="entry name" value="P-loop containing nucleoside triphosphate hydrolases"/>
    <property type="match status" value="1"/>
</dbReference>
<dbReference type="PROSITE" id="PS00856">
    <property type="entry name" value="GUANYLATE_KINASE_1"/>
    <property type="match status" value="1"/>
</dbReference>
<accession>A0ABN1RB82</accession>
<keyword evidence="11" id="KW-0963">Cytoplasm</keyword>
<evidence type="ECO:0000256" key="2">
    <source>
        <dbReference type="ARBA" id="ARBA00005790"/>
    </source>
</evidence>
<dbReference type="NCBIfam" id="TIGR03263">
    <property type="entry name" value="guanyl_kin"/>
    <property type="match status" value="1"/>
</dbReference>
<dbReference type="Pfam" id="PF00625">
    <property type="entry name" value="Guanylate_kin"/>
    <property type="match status" value="1"/>
</dbReference>
<dbReference type="InterPro" id="IPR027417">
    <property type="entry name" value="P-loop_NTPase"/>
</dbReference>
<dbReference type="CDD" id="cd00071">
    <property type="entry name" value="GMPK"/>
    <property type="match status" value="1"/>
</dbReference>
<dbReference type="Gene3D" id="3.40.50.300">
    <property type="entry name" value="P-loop containing nucleotide triphosphate hydrolases"/>
    <property type="match status" value="1"/>
</dbReference>
<keyword evidence="7 11" id="KW-0418">Kinase</keyword>
<comment type="subcellular location">
    <subcellularLocation>
        <location evidence="11">Cytoplasm</location>
    </subcellularLocation>
</comment>
<comment type="catalytic activity">
    <reaction evidence="10 11">
        <text>GMP + ATP = GDP + ADP</text>
        <dbReference type="Rhea" id="RHEA:20780"/>
        <dbReference type="ChEBI" id="CHEBI:30616"/>
        <dbReference type="ChEBI" id="CHEBI:58115"/>
        <dbReference type="ChEBI" id="CHEBI:58189"/>
        <dbReference type="ChEBI" id="CHEBI:456216"/>
        <dbReference type="EC" id="2.7.4.8"/>
    </reaction>
</comment>
<proteinExistence type="inferred from homology"/>
<keyword evidence="6 11" id="KW-0547">Nucleotide-binding</keyword>
<evidence type="ECO:0000313" key="15">
    <source>
        <dbReference type="Proteomes" id="UP001500665"/>
    </source>
</evidence>
<feature type="domain" description="Guanylate kinase-like" evidence="13">
    <location>
        <begin position="21"/>
        <end position="199"/>
    </location>
</feature>
<reference evidence="14 15" key="1">
    <citation type="journal article" date="2019" name="Int. J. Syst. Evol. Microbiol.">
        <title>The Global Catalogue of Microorganisms (GCM) 10K type strain sequencing project: providing services to taxonomists for standard genome sequencing and annotation.</title>
        <authorList>
            <consortium name="The Broad Institute Genomics Platform"/>
            <consortium name="The Broad Institute Genome Sequencing Center for Infectious Disease"/>
            <person name="Wu L."/>
            <person name="Ma J."/>
        </authorList>
    </citation>
    <scope>NUCLEOTIDE SEQUENCE [LARGE SCALE GENOMIC DNA]</scope>
    <source>
        <strain evidence="14 15">JCM 10696</strain>
    </source>
</reference>
<name>A0ABN1RB82_9ACTN</name>
<comment type="function">
    <text evidence="1 11">Essential for recycling GMP and indirectly, cGMP.</text>
</comment>
<evidence type="ECO:0000256" key="6">
    <source>
        <dbReference type="ARBA" id="ARBA00022741"/>
    </source>
</evidence>
<evidence type="ECO:0000256" key="10">
    <source>
        <dbReference type="ARBA" id="ARBA00048594"/>
    </source>
</evidence>
<dbReference type="SMART" id="SM00072">
    <property type="entry name" value="GuKc"/>
    <property type="match status" value="1"/>
</dbReference>
<evidence type="ECO:0000259" key="13">
    <source>
        <dbReference type="PROSITE" id="PS50052"/>
    </source>
</evidence>
<evidence type="ECO:0000256" key="9">
    <source>
        <dbReference type="ARBA" id="ARBA00030128"/>
    </source>
</evidence>
<evidence type="ECO:0000256" key="3">
    <source>
        <dbReference type="ARBA" id="ARBA00012961"/>
    </source>
</evidence>
<evidence type="ECO:0000256" key="12">
    <source>
        <dbReference type="SAM" id="MobiDB-lite"/>
    </source>
</evidence>
<keyword evidence="5 11" id="KW-0808">Transferase</keyword>
<dbReference type="InterPro" id="IPR020590">
    <property type="entry name" value="Guanylate_kinase_CS"/>
</dbReference>
<evidence type="ECO:0000256" key="1">
    <source>
        <dbReference type="ARBA" id="ARBA00003531"/>
    </source>
</evidence>
<dbReference type="PANTHER" id="PTHR23117">
    <property type="entry name" value="GUANYLATE KINASE-RELATED"/>
    <property type="match status" value="1"/>
</dbReference>
<keyword evidence="8 11" id="KW-0067">ATP-binding</keyword>
<dbReference type="RefSeq" id="WP_344242127.1">
    <property type="nucleotide sequence ID" value="NZ_BAAAHH010000014.1"/>
</dbReference>
<dbReference type="PANTHER" id="PTHR23117:SF13">
    <property type="entry name" value="GUANYLATE KINASE"/>
    <property type="match status" value="1"/>
</dbReference>
<organism evidence="14 15">
    <name type="scientific">Actinocorallia libanotica</name>
    <dbReference type="NCBI Taxonomy" id="46162"/>
    <lineage>
        <taxon>Bacteria</taxon>
        <taxon>Bacillati</taxon>
        <taxon>Actinomycetota</taxon>
        <taxon>Actinomycetes</taxon>
        <taxon>Streptosporangiales</taxon>
        <taxon>Thermomonosporaceae</taxon>
        <taxon>Actinocorallia</taxon>
    </lineage>
</organism>
<dbReference type="InterPro" id="IPR008144">
    <property type="entry name" value="Guanylate_kin-like_dom"/>
</dbReference>
<dbReference type="GO" id="GO:0016301">
    <property type="term" value="F:kinase activity"/>
    <property type="evidence" value="ECO:0007669"/>
    <property type="project" value="UniProtKB-KW"/>
</dbReference>
<comment type="similarity">
    <text evidence="2 11">Belongs to the guanylate kinase family.</text>
</comment>
<dbReference type="EC" id="2.7.4.8" evidence="3 11"/>
<dbReference type="Gene3D" id="3.30.63.10">
    <property type="entry name" value="Guanylate Kinase phosphate binding domain"/>
    <property type="match status" value="1"/>
</dbReference>
<evidence type="ECO:0000256" key="4">
    <source>
        <dbReference type="ARBA" id="ARBA00016296"/>
    </source>
</evidence>
<dbReference type="InterPro" id="IPR008145">
    <property type="entry name" value="GK/Ca_channel_bsu"/>
</dbReference>
<protein>
    <recommendedName>
        <fullName evidence="4 11">Guanylate kinase</fullName>
        <ecNumber evidence="3 11">2.7.4.8</ecNumber>
    </recommendedName>
    <alternativeName>
        <fullName evidence="9 11">GMP kinase</fullName>
    </alternativeName>
</protein>
<feature type="region of interest" description="Disordered" evidence="12">
    <location>
        <begin position="1"/>
        <end position="30"/>
    </location>
</feature>
<dbReference type="PROSITE" id="PS50052">
    <property type="entry name" value="GUANYLATE_KINASE_2"/>
    <property type="match status" value="1"/>
</dbReference>
<dbReference type="InterPro" id="IPR017665">
    <property type="entry name" value="Guanylate_kinase"/>
</dbReference>
<evidence type="ECO:0000256" key="7">
    <source>
        <dbReference type="ARBA" id="ARBA00022777"/>
    </source>
</evidence>
<dbReference type="Proteomes" id="UP001500665">
    <property type="component" value="Unassembled WGS sequence"/>
</dbReference>
<gene>
    <name evidence="11 14" type="primary">gmk</name>
    <name evidence="14" type="ORF">GCM10009550_37440</name>
</gene>
<dbReference type="HAMAP" id="MF_00328">
    <property type="entry name" value="Guanylate_kinase"/>
    <property type="match status" value="1"/>
</dbReference>
<sequence length="201" mass="22002">MDTTESAASSAAPATPPGQARRLTVLSGPSGVGKSTVVARLRESHPQVWLSVSVTTRRPRPGERDGVQYHFTDDAGFDRLVASGELLEWAEFAGNRYGTPRRPVEERLAAGVPTLLEIDLQGARQVRETMPESLLVFLAPPSWDELVRRLTGRGTEPPDVIERRLEAARVELAAEKEFDLTLVNHSVQGVCDELLALMADH</sequence>
<comment type="caution">
    <text evidence="14">The sequence shown here is derived from an EMBL/GenBank/DDBJ whole genome shotgun (WGS) entry which is preliminary data.</text>
</comment>
<evidence type="ECO:0000256" key="5">
    <source>
        <dbReference type="ARBA" id="ARBA00022679"/>
    </source>
</evidence>
<dbReference type="EMBL" id="BAAAHH010000014">
    <property type="protein sequence ID" value="GAA0954314.1"/>
    <property type="molecule type" value="Genomic_DNA"/>
</dbReference>
<keyword evidence="15" id="KW-1185">Reference proteome</keyword>
<evidence type="ECO:0000256" key="8">
    <source>
        <dbReference type="ARBA" id="ARBA00022840"/>
    </source>
</evidence>